<name>A0AAV4PKG5_CAEEX</name>
<dbReference type="AlphaFoldDB" id="A0AAV4PKG5"/>
<evidence type="ECO:0000313" key="1">
    <source>
        <dbReference type="EMBL" id="GIX96915.1"/>
    </source>
</evidence>
<proteinExistence type="predicted"/>
<organism evidence="1 2">
    <name type="scientific">Caerostris extrusa</name>
    <name type="common">Bark spider</name>
    <name type="synonym">Caerostris bankana</name>
    <dbReference type="NCBI Taxonomy" id="172846"/>
    <lineage>
        <taxon>Eukaryota</taxon>
        <taxon>Metazoa</taxon>
        <taxon>Ecdysozoa</taxon>
        <taxon>Arthropoda</taxon>
        <taxon>Chelicerata</taxon>
        <taxon>Arachnida</taxon>
        <taxon>Araneae</taxon>
        <taxon>Araneomorphae</taxon>
        <taxon>Entelegynae</taxon>
        <taxon>Araneoidea</taxon>
        <taxon>Araneidae</taxon>
        <taxon>Caerostris</taxon>
    </lineage>
</organism>
<dbReference type="EMBL" id="BPLR01004711">
    <property type="protein sequence ID" value="GIX96915.1"/>
    <property type="molecule type" value="Genomic_DNA"/>
</dbReference>
<protein>
    <submittedName>
        <fullName evidence="1">Uncharacterized protein</fullName>
    </submittedName>
</protein>
<reference evidence="1 2" key="1">
    <citation type="submission" date="2021-06" db="EMBL/GenBank/DDBJ databases">
        <title>Caerostris extrusa draft genome.</title>
        <authorList>
            <person name="Kono N."/>
            <person name="Arakawa K."/>
        </authorList>
    </citation>
    <scope>NUCLEOTIDE SEQUENCE [LARGE SCALE GENOMIC DNA]</scope>
</reference>
<dbReference type="Proteomes" id="UP001054945">
    <property type="component" value="Unassembled WGS sequence"/>
</dbReference>
<accession>A0AAV4PKG5</accession>
<keyword evidence="2" id="KW-1185">Reference proteome</keyword>
<gene>
    <name evidence="1" type="ORF">CEXT_711931</name>
</gene>
<evidence type="ECO:0000313" key="2">
    <source>
        <dbReference type="Proteomes" id="UP001054945"/>
    </source>
</evidence>
<comment type="caution">
    <text evidence="1">The sequence shown here is derived from an EMBL/GenBank/DDBJ whole genome shotgun (WGS) entry which is preliminary data.</text>
</comment>
<sequence>MSLTELKLEMQSDRQLSLELAQLTERRHSQEITVRKRHLYIMVMRVGHHNTVVLNLLNYPPKTHKEDPSLYLPGALALMSDSCWSSEDQMLANGNFPTEKLLNGVTNQ</sequence>